<proteinExistence type="predicted"/>
<dbReference type="Proteomes" id="UP000248616">
    <property type="component" value="Unassembled WGS sequence"/>
</dbReference>
<organism evidence="1 2">
    <name type="scientific">Mesorhizobium kowhaii</name>
    <dbReference type="NCBI Taxonomy" id="1300272"/>
    <lineage>
        <taxon>Bacteria</taxon>
        <taxon>Pseudomonadati</taxon>
        <taxon>Pseudomonadota</taxon>
        <taxon>Alphaproteobacteria</taxon>
        <taxon>Hyphomicrobiales</taxon>
        <taxon>Phyllobacteriaceae</taxon>
        <taxon>Mesorhizobium</taxon>
    </lineage>
</organism>
<dbReference type="AlphaFoldDB" id="A0A2W7E950"/>
<name>A0A2W7E950_9HYPH</name>
<accession>A0A2W7E950</accession>
<gene>
    <name evidence="1" type="ORF">B5V02_07405</name>
</gene>
<protein>
    <submittedName>
        <fullName evidence="1">Uncharacterized protein</fullName>
    </submittedName>
</protein>
<comment type="caution">
    <text evidence="1">The sequence shown here is derived from an EMBL/GenBank/DDBJ whole genome shotgun (WGS) entry which is preliminary data.</text>
</comment>
<dbReference type="EMBL" id="MZXV01000013">
    <property type="protein sequence ID" value="PZV39746.1"/>
    <property type="molecule type" value="Genomic_DNA"/>
</dbReference>
<sequence length="97" mass="10322">MTPSELLESHAAAGERYTAALAELQAAFIDLAGHDMALENRNVPVGPVPVRSFVGIPDSVPWPLRHPIFAPDVGPNWQDAIRSRGNDIINTVVAAAA</sequence>
<reference evidence="2" key="1">
    <citation type="submission" date="2017-03" db="EMBL/GenBank/DDBJ databases">
        <authorList>
            <person name="Safronova V.I."/>
            <person name="Sazanova A.L."/>
            <person name="Chirak E.R."/>
        </authorList>
    </citation>
    <scope>NUCLEOTIDE SEQUENCE [LARGE SCALE GENOMIC DNA]</scope>
    <source>
        <strain evidence="2">Ach-343</strain>
    </source>
</reference>
<evidence type="ECO:0000313" key="1">
    <source>
        <dbReference type="EMBL" id="PZV39746.1"/>
    </source>
</evidence>
<dbReference type="RefSeq" id="WP_111543487.1">
    <property type="nucleotide sequence ID" value="NZ_MZXV01000013.1"/>
</dbReference>
<evidence type="ECO:0000313" key="2">
    <source>
        <dbReference type="Proteomes" id="UP000248616"/>
    </source>
</evidence>
<dbReference type="OrthoDB" id="8083699at2"/>
<keyword evidence="2" id="KW-1185">Reference proteome</keyword>